<reference evidence="2 3" key="1">
    <citation type="submission" date="2019-09" db="EMBL/GenBank/DDBJ databases">
        <authorList>
            <person name="Valk L.C."/>
        </authorList>
    </citation>
    <scope>NUCLEOTIDE SEQUENCE [LARGE SCALE GENOMIC DNA]</scope>
    <source>
        <strain evidence="2">GalUA</strain>
    </source>
</reference>
<gene>
    <name evidence="2" type="ORF">F7O84_14445</name>
</gene>
<comment type="caution">
    <text evidence="2">The sequence shown here is derived from an EMBL/GenBank/DDBJ whole genome shotgun (WGS) entry which is preliminary data.</text>
</comment>
<keyword evidence="1" id="KW-0812">Transmembrane</keyword>
<dbReference type="AlphaFoldDB" id="A0A7V7QIN1"/>
<organism evidence="2 3">
    <name type="scientific">Candidatus Galacturonatibacter soehngenii</name>
    <dbReference type="NCBI Taxonomy" id="2307010"/>
    <lineage>
        <taxon>Bacteria</taxon>
        <taxon>Bacillati</taxon>
        <taxon>Bacillota</taxon>
        <taxon>Clostridia</taxon>
        <taxon>Lachnospirales</taxon>
        <taxon>Lachnospiraceae</taxon>
        <taxon>Candidatus Galacturonatibacter</taxon>
    </lineage>
</organism>
<keyword evidence="1" id="KW-0472">Membrane</keyword>
<feature type="transmembrane region" description="Helical" evidence="1">
    <location>
        <begin position="35"/>
        <end position="55"/>
    </location>
</feature>
<accession>A0A7V7QIN1</accession>
<evidence type="ECO:0000256" key="1">
    <source>
        <dbReference type="SAM" id="Phobius"/>
    </source>
</evidence>
<dbReference type="RefSeq" id="WP_151146817.1">
    <property type="nucleotide sequence ID" value="NZ_WAGX01000006.1"/>
</dbReference>
<proteinExistence type="predicted"/>
<reference evidence="2 3" key="2">
    <citation type="submission" date="2020-02" db="EMBL/GenBank/DDBJ databases">
        <title>Candidatus Galacturonibacter soehngenii shows hetero-acetogenic catabolism of galacturonic acid but lacks a canonical carbon monoxide dehydrogenase/acetyl-CoA synthase complex.</title>
        <authorList>
            <person name="Diender M."/>
            <person name="Stouten G.R."/>
            <person name="Petersen J.F."/>
            <person name="Nielsen P.H."/>
            <person name="Dueholm M.S."/>
            <person name="Pronk J.T."/>
            <person name="Van Loosdrecht M.C.M."/>
        </authorList>
    </citation>
    <scope>NUCLEOTIDE SEQUENCE [LARGE SCALE GENOMIC DNA]</scope>
    <source>
        <strain evidence="2">GalUA</strain>
    </source>
</reference>
<protein>
    <submittedName>
        <fullName evidence="2">Uncharacterized protein</fullName>
    </submittedName>
</protein>
<sequence>MKNKNKPEKVFNEKSRFIQFETERIYSRKKAQIRAGYFFLIVGLVLLIVGLKMHIDQLVNPPIPGFLILAGACMAPSGLMLLIRMIFIRRDKIAKQLESQFALCNLSAKEFDEEMEQFGAFSFEKDVVITRNFIIYREPINTKALCIDEVYFVTGAFIAQNKNYSEVGHMLYDGKGAVDEHTKEGYSRVRGNYFIEFYDEDGKPVYDYKNKKFTVKTGSERKTKEILKDIHNSHPWIYMGREQKYCMNDDNVVEYKLLFDENKRRYLETV</sequence>
<evidence type="ECO:0000313" key="3">
    <source>
        <dbReference type="Proteomes" id="UP000461768"/>
    </source>
</evidence>
<keyword evidence="3" id="KW-1185">Reference proteome</keyword>
<dbReference type="Proteomes" id="UP000461768">
    <property type="component" value="Unassembled WGS sequence"/>
</dbReference>
<feature type="transmembrane region" description="Helical" evidence="1">
    <location>
        <begin position="67"/>
        <end position="87"/>
    </location>
</feature>
<dbReference type="EMBL" id="WAGX01000006">
    <property type="protein sequence ID" value="KAB1436558.1"/>
    <property type="molecule type" value="Genomic_DNA"/>
</dbReference>
<evidence type="ECO:0000313" key="2">
    <source>
        <dbReference type="EMBL" id="KAB1436558.1"/>
    </source>
</evidence>
<name>A0A7V7QIN1_9FIRM</name>
<keyword evidence="1" id="KW-1133">Transmembrane helix</keyword>